<dbReference type="InterPro" id="IPR050900">
    <property type="entry name" value="Transposase_IS3/IS150/IS904"/>
</dbReference>
<dbReference type="InterPro" id="IPR009057">
    <property type="entry name" value="Homeodomain-like_sf"/>
</dbReference>
<dbReference type="AlphaFoldDB" id="A0A2T0K6J6"/>
<keyword evidence="3" id="KW-1185">Reference proteome</keyword>
<protein>
    <submittedName>
        <fullName evidence="2">Integrase-like protein</fullName>
    </submittedName>
</protein>
<dbReference type="GO" id="GO:0003676">
    <property type="term" value="F:nucleic acid binding"/>
    <property type="evidence" value="ECO:0007669"/>
    <property type="project" value="InterPro"/>
</dbReference>
<evidence type="ECO:0000313" key="3">
    <source>
        <dbReference type="Proteomes" id="UP000239415"/>
    </source>
</evidence>
<dbReference type="InterPro" id="IPR001584">
    <property type="entry name" value="Integrase_cat-core"/>
</dbReference>
<dbReference type="RefSeq" id="WP_106323410.1">
    <property type="nucleotide sequence ID" value="NZ_BOMO01000108.1"/>
</dbReference>
<gene>
    <name evidence="2" type="ORF">CLV67_112104</name>
</gene>
<proteinExistence type="predicted"/>
<feature type="domain" description="Integrase catalytic" evidence="1">
    <location>
        <begin position="158"/>
        <end position="337"/>
    </location>
</feature>
<accession>A0A2T0K6J6</accession>
<dbReference type="Proteomes" id="UP000239415">
    <property type="component" value="Unassembled WGS sequence"/>
</dbReference>
<reference evidence="2 3" key="1">
    <citation type="submission" date="2018-03" db="EMBL/GenBank/DDBJ databases">
        <title>Genomic Encyclopedia of Archaeal and Bacterial Type Strains, Phase II (KMG-II): from individual species to whole genera.</title>
        <authorList>
            <person name="Goeker M."/>
        </authorList>
    </citation>
    <scope>NUCLEOTIDE SEQUENCE [LARGE SCALE GENOMIC DNA]</scope>
    <source>
        <strain evidence="2 3">DSM 43146</strain>
    </source>
</reference>
<dbReference type="PANTHER" id="PTHR46889">
    <property type="entry name" value="TRANSPOSASE INSF FOR INSERTION SEQUENCE IS3B-RELATED"/>
    <property type="match status" value="1"/>
</dbReference>
<dbReference type="OrthoDB" id="1551204at2"/>
<dbReference type="EMBL" id="PVMZ01000012">
    <property type="protein sequence ID" value="PRX18629.1"/>
    <property type="molecule type" value="Genomic_DNA"/>
</dbReference>
<dbReference type="PROSITE" id="PS50994">
    <property type="entry name" value="INTEGRASE"/>
    <property type="match status" value="1"/>
</dbReference>
<dbReference type="Pfam" id="PF13683">
    <property type="entry name" value="rve_3"/>
    <property type="match status" value="1"/>
</dbReference>
<dbReference type="InterPro" id="IPR012337">
    <property type="entry name" value="RNaseH-like_sf"/>
</dbReference>
<dbReference type="GO" id="GO:0015074">
    <property type="term" value="P:DNA integration"/>
    <property type="evidence" value="ECO:0007669"/>
    <property type="project" value="InterPro"/>
</dbReference>
<dbReference type="PANTHER" id="PTHR46889:SF4">
    <property type="entry name" value="TRANSPOSASE INSO FOR INSERTION SEQUENCE ELEMENT IS911B-RELATED"/>
    <property type="match status" value="1"/>
</dbReference>
<comment type="caution">
    <text evidence="2">The sequence shown here is derived from an EMBL/GenBank/DDBJ whole genome shotgun (WGS) entry which is preliminary data.</text>
</comment>
<evidence type="ECO:0000259" key="1">
    <source>
        <dbReference type="PROSITE" id="PS50994"/>
    </source>
</evidence>
<dbReference type="Gene3D" id="3.30.420.10">
    <property type="entry name" value="Ribonuclease H-like superfamily/Ribonuclease H"/>
    <property type="match status" value="1"/>
</dbReference>
<name>A0A2T0K6J6_9ACTN</name>
<evidence type="ECO:0000313" key="2">
    <source>
        <dbReference type="EMBL" id="PRX18629.1"/>
    </source>
</evidence>
<dbReference type="InterPro" id="IPR036397">
    <property type="entry name" value="RNaseH_sf"/>
</dbReference>
<dbReference type="SUPFAM" id="SSF53098">
    <property type="entry name" value="Ribonuclease H-like"/>
    <property type="match status" value="1"/>
</dbReference>
<dbReference type="SUPFAM" id="SSF46689">
    <property type="entry name" value="Homeodomain-like"/>
    <property type="match status" value="1"/>
</dbReference>
<sequence>MLLRLAYLGITNAFALLRLLPGSDRDKDTEILVLRHQLAVVQRQLGGQRVRFEPADRAWLAALLSPLSRPALKNLRLLVRPDTVLRWHRDLQARRHAAMSRPRRRGRPPTVRSIRALVLRLVAENPSWGYRRVHGELLTLGVKVAASTVWEIMRAAGIDPAPDRTTTTWAQFLRAQAGAILAVDFLDTITLTGTRLYILAVIDHASRRIRILGATAHPTASWVTQAARNLVMDVEDAGCQVKYLIRDRDGKYPALFDTILADAGITVVHTGVRMPRMNAIMERWVRTCRRELLDRTLILNQRHLLHALREYEAFYNGHRPHQGLGNARPLAPLPTPITDPDRLTRLDIRRRDRLGGILHAYEHAA</sequence>
<dbReference type="Pfam" id="PF13565">
    <property type="entry name" value="HTH_32"/>
    <property type="match status" value="1"/>
</dbReference>
<organism evidence="2 3">
    <name type="scientific">Actinoplanes italicus</name>
    <dbReference type="NCBI Taxonomy" id="113567"/>
    <lineage>
        <taxon>Bacteria</taxon>
        <taxon>Bacillati</taxon>
        <taxon>Actinomycetota</taxon>
        <taxon>Actinomycetes</taxon>
        <taxon>Micromonosporales</taxon>
        <taxon>Micromonosporaceae</taxon>
        <taxon>Actinoplanes</taxon>
    </lineage>
</organism>